<proteinExistence type="predicted"/>
<dbReference type="InterPro" id="IPR012347">
    <property type="entry name" value="Ferritin-like"/>
</dbReference>
<organism evidence="1 2">
    <name type="scientific">bacterium (Candidatus Blackallbacteria) CG17_big_fil_post_rev_8_21_14_2_50_48_46</name>
    <dbReference type="NCBI Taxonomy" id="2014261"/>
    <lineage>
        <taxon>Bacteria</taxon>
        <taxon>Candidatus Blackallbacteria</taxon>
    </lineage>
</organism>
<dbReference type="Gene3D" id="1.20.1260.10">
    <property type="match status" value="1"/>
</dbReference>
<dbReference type="GO" id="GO:0045301">
    <property type="term" value="F:tRNA 2-(methylsulfanyl)-N(6)-isopentenyladenosine(37) hydroxylase activity"/>
    <property type="evidence" value="ECO:0007669"/>
    <property type="project" value="InterPro"/>
</dbReference>
<dbReference type="CDD" id="cd07910">
    <property type="entry name" value="MiaE"/>
    <property type="match status" value="1"/>
</dbReference>
<dbReference type="InterPro" id="IPR010386">
    <property type="entry name" value="tRNA-Hydrxlase_MiaE"/>
</dbReference>
<reference evidence="1 2" key="1">
    <citation type="submission" date="2017-09" db="EMBL/GenBank/DDBJ databases">
        <title>Depth-based differentiation of microbial function through sediment-hosted aquifers and enrichment of novel symbionts in the deep terrestrial subsurface.</title>
        <authorList>
            <person name="Probst A.J."/>
            <person name="Ladd B."/>
            <person name="Jarett J.K."/>
            <person name="Geller-Mcgrath D.E."/>
            <person name="Sieber C.M."/>
            <person name="Emerson J.B."/>
            <person name="Anantharaman K."/>
            <person name="Thomas B.C."/>
            <person name="Malmstrom R."/>
            <person name="Stieglmeier M."/>
            <person name="Klingl A."/>
            <person name="Woyke T."/>
            <person name="Ryan C.M."/>
            <person name="Banfield J.F."/>
        </authorList>
    </citation>
    <scope>NUCLEOTIDE SEQUENCE [LARGE SCALE GENOMIC DNA]</scope>
    <source>
        <strain evidence="1">CG17_big_fil_post_rev_8_21_14_2_50_48_46</strain>
    </source>
</reference>
<accession>A0A2M7FY99</accession>
<dbReference type="GO" id="GO:0006400">
    <property type="term" value="P:tRNA modification"/>
    <property type="evidence" value="ECO:0007669"/>
    <property type="project" value="InterPro"/>
</dbReference>
<dbReference type="EMBL" id="PFFQ01000064">
    <property type="protein sequence ID" value="PIW14142.1"/>
    <property type="molecule type" value="Genomic_DNA"/>
</dbReference>
<dbReference type="AlphaFoldDB" id="A0A2M7FY99"/>
<dbReference type="Proteomes" id="UP000231019">
    <property type="component" value="Unassembled WGS sequence"/>
</dbReference>
<dbReference type="PANTHER" id="PTHR42637">
    <property type="entry name" value="TRNA-(MS[2]IO[6]A)-HYDROXYLASE"/>
    <property type="match status" value="1"/>
</dbReference>
<dbReference type="InterPro" id="IPR009078">
    <property type="entry name" value="Ferritin-like_SF"/>
</dbReference>
<dbReference type="Pfam" id="PF06175">
    <property type="entry name" value="MiaE"/>
    <property type="match status" value="1"/>
</dbReference>
<dbReference type="PANTHER" id="PTHR42637:SF1">
    <property type="entry name" value="TRNA 2-(METHYLSULFANYL)-N(6)-ISOPENTENYLADENOSINE(37) HYDROXYLASE"/>
    <property type="match status" value="1"/>
</dbReference>
<dbReference type="SUPFAM" id="SSF47240">
    <property type="entry name" value="Ferritin-like"/>
    <property type="match status" value="1"/>
</dbReference>
<gene>
    <name evidence="1" type="ORF">COW36_23115</name>
</gene>
<sequence length="203" mass="23803">MTQNTIDKTHEKIDFELKCPTDPGWAQVVVDQFDPFLQDHANCERKASALAMSLIMKYSDKLEIIPHMIRLAQEELEHFRQVYALMEERGIRMGKEIKDPYVNQLLEACRTTPEERFLDRMLISSIIEARGAERFALVSEALPDERLKAFYHRLWASELKHGHLFVNLMLNYFPREVIEKRLDQLLEVEAGIIPGLEWRPSLH</sequence>
<evidence type="ECO:0000313" key="1">
    <source>
        <dbReference type="EMBL" id="PIW14142.1"/>
    </source>
</evidence>
<protein>
    <submittedName>
        <fullName evidence="1">tRNA-(Ms[2]io[6]A)-hydroxylase</fullName>
    </submittedName>
</protein>
<evidence type="ECO:0000313" key="2">
    <source>
        <dbReference type="Proteomes" id="UP000231019"/>
    </source>
</evidence>
<name>A0A2M7FY99_9BACT</name>
<comment type="caution">
    <text evidence="1">The sequence shown here is derived from an EMBL/GenBank/DDBJ whole genome shotgun (WGS) entry which is preliminary data.</text>
</comment>
<dbReference type="PIRSF" id="PIRSF020736">
    <property type="entry name" value="MiaE"/>
    <property type="match status" value="1"/>
</dbReference>